<sequence>SNRPNLTHHHFLNMAGRAVMLVNVGTVIMTTLTLASLVRGFGVNWGNIASHPLNPDIVVRMLKDNKINKVKLFDAHSWTMNTLAGTGMEVMVGIPNNLLESLAEDYENAKDWVKENVTAYMRKGGVNIKYVAVGNEPFLSAYNGSFLETTFPALKNIHKALKEAGHTDKMKATIPQNAEVYQSANDKPSEGDFRSDVKKTMLDIVNFFHDNDLPFTVNIYPFLSLYLNEHFPVEFAFFDGKGESIPDKGKNYDNVFDANYDTLVYSLKKAGIKDMKIIIGEIGWPTDGHKHATPKLAEKFYAGLMKRLAEEEGTPLRPERLEVYLFGFLDEDMKSIMPGPFERHWGIFRYDGTPKFMLDFTGKGRKIVPVAAKGVEYLDKQWCIVNKDTINLDKVAPDLEYACYHGDCTAMKGDSRCSKLDRIQNISYAFNMYYQIQGQDVKACDFKGTARITKDNATVGSCLFPIQIVSGSDDFSINFVFGRFIVVGLVLLGLIATI</sequence>
<dbReference type="AlphaFoldDB" id="A0A8S9I0I9"/>
<feature type="transmembrane region" description="Helical" evidence="10">
    <location>
        <begin position="475"/>
        <end position="496"/>
    </location>
</feature>
<evidence type="ECO:0000259" key="11">
    <source>
        <dbReference type="SMART" id="SM00768"/>
    </source>
</evidence>
<name>A0A8S9I0I9_BRACR</name>
<dbReference type="InterPro" id="IPR012946">
    <property type="entry name" value="X8"/>
</dbReference>
<dbReference type="Pfam" id="PF00332">
    <property type="entry name" value="Glyco_hydro_17"/>
    <property type="match status" value="1"/>
</dbReference>
<dbReference type="PROSITE" id="PS00587">
    <property type="entry name" value="GLYCOSYL_HYDROL_F17"/>
    <property type="match status" value="1"/>
</dbReference>
<dbReference type="EMBL" id="QGKY02001250">
    <property type="protein sequence ID" value="KAF2562096.1"/>
    <property type="molecule type" value="Genomic_DNA"/>
</dbReference>
<keyword evidence="10" id="KW-0472">Membrane</keyword>
<comment type="similarity">
    <text evidence="2 8">Belongs to the glycosyl hydrolase 17 family.</text>
</comment>
<dbReference type="InterPro" id="IPR044965">
    <property type="entry name" value="Glyco_hydro_17_plant"/>
</dbReference>
<evidence type="ECO:0000256" key="9">
    <source>
        <dbReference type="RuleBase" id="RU004336"/>
    </source>
</evidence>
<dbReference type="GO" id="GO:0005975">
    <property type="term" value="P:carbohydrate metabolic process"/>
    <property type="evidence" value="ECO:0007669"/>
    <property type="project" value="InterPro"/>
</dbReference>
<proteinExistence type="inferred from homology"/>
<gene>
    <name evidence="12" type="ORF">F2Q70_00019010</name>
</gene>
<reference evidence="12" key="1">
    <citation type="submission" date="2019-12" db="EMBL/GenBank/DDBJ databases">
        <title>Genome sequencing and annotation of Brassica cretica.</title>
        <authorList>
            <person name="Studholme D.J."/>
            <person name="Sarris P.F."/>
        </authorList>
    </citation>
    <scope>NUCLEOTIDE SEQUENCE</scope>
    <source>
        <strain evidence="12">PFS-102/07</strain>
        <tissue evidence="12">Leaf</tissue>
    </source>
</reference>
<dbReference type="SMART" id="SM00768">
    <property type="entry name" value="X8"/>
    <property type="match status" value="1"/>
</dbReference>
<keyword evidence="5 9" id="KW-0378">Hydrolase</keyword>
<comment type="catalytic activity">
    <reaction evidence="1">
        <text>Hydrolysis of (1-&gt;3)-beta-D-glucosidic linkages in (1-&gt;3)-beta-D-glucans.</text>
        <dbReference type="EC" id="3.2.1.39"/>
    </reaction>
</comment>
<feature type="non-terminal residue" evidence="12">
    <location>
        <position position="1"/>
    </location>
</feature>
<dbReference type="FunFam" id="3.20.20.80:FF:000008">
    <property type="entry name" value="Glucan endo-1,3-beta-glucosidase 5"/>
    <property type="match status" value="1"/>
</dbReference>
<evidence type="ECO:0000256" key="6">
    <source>
        <dbReference type="ARBA" id="ARBA00023157"/>
    </source>
</evidence>
<evidence type="ECO:0000256" key="2">
    <source>
        <dbReference type="ARBA" id="ARBA00008773"/>
    </source>
</evidence>
<dbReference type="Gene3D" id="3.20.20.80">
    <property type="entry name" value="Glycosidases"/>
    <property type="match status" value="1"/>
</dbReference>
<dbReference type="InterPro" id="IPR017853">
    <property type="entry name" value="GH"/>
</dbReference>
<keyword evidence="10" id="KW-1133">Transmembrane helix</keyword>
<dbReference type="PANTHER" id="PTHR32227">
    <property type="entry name" value="GLUCAN ENDO-1,3-BETA-GLUCOSIDASE BG1-RELATED-RELATED"/>
    <property type="match status" value="1"/>
</dbReference>
<protein>
    <recommendedName>
        <fullName evidence="3">glucan endo-1,3-beta-D-glucosidase</fullName>
        <ecNumber evidence="3">3.2.1.39</ecNumber>
    </recommendedName>
</protein>
<evidence type="ECO:0000256" key="1">
    <source>
        <dbReference type="ARBA" id="ARBA00000382"/>
    </source>
</evidence>
<evidence type="ECO:0000313" key="12">
    <source>
        <dbReference type="EMBL" id="KAF2562096.1"/>
    </source>
</evidence>
<dbReference type="Gene3D" id="1.20.58.1040">
    <property type="match status" value="1"/>
</dbReference>
<accession>A0A8S9I0I9</accession>
<keyword evidence="10" id="KW-0812">Transmembrane</keyword>
<evidence type="ECO:0000256" key="8">
    <source>
        <dbReference type="RuleBase" id="RU004335"/>
    </source>
</evidence>
<evidence type="ECO:0000256" key="10">
    <source>
        <dbReference type="SAM" id="Phobius"/>
    </source>
</evidence>
<keyword evidence="7 9" id="KW-0326">Glycosidase</keyword>
<evidence type="ECO:0000256" key="5">
    <source>
        <dbReference type="ARBA" id="ARBA00022801"/>
    </source>
</evidence>
<dbReference type="EC" id="3.2.1.39" evidence="3"/>
<keyword evidence="4" id="KW-0732">Signal</keyword>
<dbReference type="SUPFAM" id="SSF51445">
    <property type="entry name" value="(Trans)glycosidases"/>
    <property type="match status" value="1"/>
</dbReference>
<feature type="domain" description="X8" evidence="11">
    <location>
        <begin position="381"/>
        <end position="464"/>
    </location>
</feature>
<dbReference type="InterPro" id="IPR000490">
    <property type="entry name" value="Glyco_hydro_17"/>
</dbReference>
<evidence type="ECO:0000256" key="7">
    <source>
        <dbReference type="ARBA" id="ARBA00023295"/>
    </source>
</evidence>
<evidence type="ECO:0000256" key="3">
    <source>
        <dbReference type="ARBA" id="ARBA00012780"/>
    </source>
</evidence>
<keyword evidence="6" id="KW-1015">Disulfide bond</keyword>
<dbReference type="GO" id="GO:0042973">
    <property type="term" value="F:glucan endo-1,3-beta-D-glucosidase activity"/>
    <property type="evidence" value="ECO:0007669"/>
    <property type="project" value="UniProtKB-EC"/>
</dbReference>
<dbReference type="Pfam" id="PF07983">
    <property type="entry name" value="X8"/>
    <property type="match status" value="1"/>
</dbReference>
<comment type="caution">
    <text evidence="12">The sequence shown here is derived from an EMBL/GenBank/DDBJ whole genome shotgun (WGS) entry which is preliminary data.</text>
</comment>
<evidence type="ECO:0000256" key="4">
    <source>
        <dbReference type="ARBA" id="ARBA00022729"/>
    </source>
</evidence>
<organism evidence="12">
    <name type="scientific">Brassica cretica</name>
    <name type="common">Mustard</name>
    <dbReference type="NCBI Taxonomy" id="69181"/>
    <lineage>
        <taxon>Eukaryota</taxon>
        <taxon>Viridiplantae</taxon>
        <taxon>Streptophyta</taxon>
        <taxon>Embryophyta</taxon>
        <taxon>Tracheophyta</taxon>
        <taxon>Spermatophyta</taxon>
        <taxon>Magnoliopsida</taxon>
        <taxon>eudicotyledons</taxon>
        <taxon>Gunneridae</taxon>
        <taxon>Pentapetalae</taxon>
        <taxon>rosids</taxon>
        <taxon>malvids</taxon>
        <taxon>Brassicales</taxon>
        <taxon>Brassicaceae</taxon>
        <taxon>Brassiceae</taxon>
        <taxon>Brassica</taxon>
    </lineage>
</organism>